<evidence type="ECO:0000256" key="8">
    <source>
        <dbReference type="SAM" id="MobiDB-lite"/>
    </source>
</evidence>
<keyword evidence="6 9" id="KW-0472">Membrane</keyword>
<dbReference type="PANTHER" id="PTHR37820:SF1">
    <property type="entry name" value="CELL DIVISION PROTEIN FTSQ"/>
    <property type="match status" value="1"/>
</dbReference>
<dbReference type="InterPro" id="IPR050487">
    <property type="entry name" value="FtsQ_DivIB"/>
</dbReference>
<reference evidence="11 12" key="1">
    <citation type="journal article" date="2014" name="Appl. Environ. Microbiol.">
        <title>Elucidation of insertion elements encoded on plasmids and in vitro construction of shuttle vectors from the toxic cyanobacterium Planktothrix.</title>
        <authorList>
            <person name="Christiansen G."/>
            <person name="Goesmann A."/>
            <person name="Kurmayer R."/>
        </authorList>
    </citation>
    <scope>NUCLEOTIDE SEQUENCE [LARGE SCALE GENOMIC DNA]</scope>
    <source>
        <strain evidence="11 12">NIVA-CYA 126/8</strain>
    </source>
</reference>
<dbReference type="HOGENOM" id="CLU_085730_1_0_3"/>
<protein>
    <submittedName>
        <fullName evidence="11">FtzQ</fullName>
    </submittedName>
</protein>
<evidence type="ECO:0000259" key="10">
    <source>
        <dbReference type="PROSITE" id="PS51779"/>
    </source>
</evidence>
<organism evidence="11 12">
    <name type="scientific">Planktothrix agardhii (strain NIVA-CYA 126/8)</name>
    <dbReference type="NCBI Taxonomy" id="388467"/>
    <lineage>
        <taxon>Bacteria</taxon>
        <taxon>Bacillati</taxon>
        <taxon>Cyanobacteriota</taxon>
        <taxon>Cyanophyceae</taxon>
        <taxon>Oscillatoriophycideae</taxon>
        <taxon>Oscillatoriales</taxon>
        <taxon>Microcoleaceae</taxon>
        <taxon>Planktothrix</taxon>
    </lineage>
</organism>
<feature type="compositionally biased region" description="Polar residues" evidence="8">
    <location>
        <begin position="272"/>
        <end position="281"/>
    </location>
</feature>
<keyword evidence="5 9" id="KW-1133">Transmembrane helix</keyword>
<evidence type="ECO:0000256" key="3">
    <source>
        <dbReference type="ARBA" id="ARBA00022618"/>
    </source>
</evidence>
<evidence type="ECO:0000256" key="7">
    <source>
        <dbReference type="ARBA" id="ARBA00023306"/>
    </source>
</evidence>
<evidence type="ECO:0000256" key="9">
    <source>
        <dbReference type="SAM" id="Phobius"/>
    </source>
</evidence>
<comment type="subcellular location">
    <subcellularLocation>
        <location evidence="1">Membrane</location>
    </subcellularLocation>
</comment>
<keyword evidence="7" id="KW-0131">Cell cycle</keyword>
<accession>A0A073CGW3</accession>
<dbReference type="GO" id="GO:0005886">
    <property type="term" value="C:plasma membrane"/>
    <property type="evidence" value="ECO:0007669"/>
    <property type="project" value="TreeGrafter"/>
</dbReference>
<name>A0A073CGW3_PLAA1</name>
<dbReference type="STRING" id="388467.A19Y_2667"/>
<dbReference type="InterPro" id="IPR013685">
    <property type="entry name" value="POTRA_FtsQ_type"/>
</dbReference>
<evidence type="ECO:0000256" key="1">
    <source>
        <dbReference type="ARBA" id="ARBA00004370"/>
    </source>
</evidence>
<dbReference type="InterPro" id="IPR034746">
    <property type="entry name" value="POTRA"/>
</dbReference>
<evidence type="ECO:0000256" key="5">
    <source>
        <dbReference type="ARBA" id="ARBA00022989"/>
    </source>
</evidence>
<dbReference type="PROSITE" id="PS51779">
    <property type="entry name" value="POTRA"/>
    <property type="match status" value="1"/>
</dbReference>
<feature type="region of interest" description="Disordered" evidence="8">
    <location>
        <begin position="272"/>
        <end position="296"/>
    </location>
</feature>
<dbReference type="PANTHER" id="PTHR37820">
    <property type="entry name" value="CELL DIVISION PROTEIN DIVIB"/>
    <property type="match status" value="1"/>
</dbReference>
<evidence type="ECO:0000256" key="6">
    <source>
        <dbReference type="ARBA" id="ARBA00023136"/>
    </source>
</evidence>
<dbReference type="GO" id="GO:0051301">
    <property type="term" value="P:cell division"/>
    <property type="evidence" value="ECO:0007669"/>
    <property type="project" value="UniProtKB-KW"/>
</dbReference>
<dbReference type="AlphaFoldDB" id="A0A073CGW3"/>
<dbReference type="PATRIC" id="fig|388467.6.peg.2614"/>
<proteinExistence type="predicted"/>
<keyword evidence="3" id="KW-0132">Cell division</keyword>
<dbReference type="eggNOG" id="COG1589">
    <property type="taxonomic scope" value="Bacteria"/>
</dbReference>
<evidence type="ECO:0000313" key="12">
    <source>
        <dbReference type="Proteomes" id="UP000027395"/>
    </source>
</evidence>
<feature type="domain" description="POTRA" evidence="10">
    <location>
        <begin position="68"/>
        <end position="137"/>
    </location>
</feature>
<gene>
    <name evidence="11" type="primary">ftzQ</name>
    <name evidence="11" type="ORF">A19Y_2667</name>
</gene>
<dbReference type="Proteomes" id="UP000027395">
    <property type="component" value="Chromosome"/>
</dbReference>
<keyword evidence="2" id="KW-1003">Cell membrane</keyword>
<evidence type="ECO:0000256" key="4">
    <source>
        <dbReference type="ARBA" id="ARBA00022692"/>
    </source>
</evidence>
<dbReference type="Pfam" id="PF08478">
    <property type="entry name" value="POTRA_1"/>
    <property type="match status" value="1"/>
</dbReference>
<keyword evidence="4 9" id="KW-0812">Transmembrane</keyword>
<evidence type="ECO:0000313" key="11">
    <source>
        <dbReference type="EMBL" id="KEI67554.1"/>
    </source>
</evidence>
<keyword evidence="12" id="KW-1185">Reference proteome</keyword>
<dbReference type="EMBL" id="CM002803">
    <property type="protein sequence ID" value="KEI67554.1"/>
    <property type="molecule type" value="Genomic_DNA"/>
</dbReference>
<evidence type="ECO:0000256" key="2">
    <source>
        <dbReference type="ARBA" id="ARBA00022475"/>
    </source>
</evidence>
<feature type="transmembrane region" description="Helical" evidence="9">
    <location>
        <begin position="42"/>
        <end position="60"/>
    </location>
</feature>
<sequence length="296" mass="34004">MVRRKILSRMGNLTNIDSLSTRQLGRRRQQLRRQRRLKLVQLLWQTIALGTLTGGLFWLINQPFWLIREPEQIKVEGNQLLSDQAVRSLLPLSYPQSLWKIQPQVLASSLESRGQIASASVTRELFPPSLTVNIRERQPVAIAHPAATPSPVEANNAIGWLDATGDWMPLENYTELEKSQKLPTLKVIGNFKQYHSYWPSVYQAISHSPVKISQINWEDPNNLILETEIGTVHLGAYTSKFPEQLRVIDRMRNIPEQVDRTQMMYFDLKNPNQPLLQMQPESTDKSRLSEDESTSN</sequence>